<proteinExistence type="predicted"/>
<name>A0A6J6C883_9ZZZZ</name>
<reference evidence="2" key="1">
    <citation type="submission" date="2020-05" db="EMBL/GenBank/DDBJ databases">
        <authorList>
            <person name="Chiriac C."/>
            <person name="Salcher M."/>
            <person name="Ghai R."/>
            <person name="Kavagutti S V."/>
        </authorList>
    </citation>
    <scope>NUCLEOTIDE SEQUENCE</scope>
</reference>
<evidence type="ECO:0000256" key="1">
    <source>
        <dbReference type="SAM" id="Phobius"/>
    </source>
</evidence>
<feature type="transmembrane region" description="Helical" evidence="1">
    <location>
        <begin position="12"/>
        <end position="35"/>
    </location>
</feature>
<dbReference type="EMBL" id="CAEZSN010000095">
    <property type="protein sequence ID" value="CAB4546819.1"/>
    <property type="molecule type" value="Genomic_DNA"/>
</dbReference>
<keyword evidence="1" id="KW-0812">Transmembrane</keyword>
<evidence type="ECO:0000313" key="2">
    <source>
        <dbReference type="EMBL" id="CAB4546819.1"/>
    </source>
</evidence>
<gene>
    <name evidence="2" type="ORF">UFOPK1433_00850</name>
</gene>
<sequence>MRSPPRFIDSKGSGTVLSLALVAIISALLFVMINLTNRIIDQARLDALAENAAIAGADSLRGLAAGAPCDVARELVLSGSARIILCSTNSTDLLIQLERNGLNAKARAGEASFEEK</sequence>
<keyword evidence="1" id="KW-0472">Membrane</keyword>
<dbReference type="InterPro" id="IPR021202">
    <property type="entry name" value="Rv3654c-like"/>
</dbReference>
<dbReference type="AlphaFoldDB" id="A0A6J6C883"/>
<accession>A0A6J6C883</accession>
<protein>
    <submittedName>
        <fullName evidence="2">Unannotated protein</fullName>
    </submittedName>
</protein>
<organism evidence="2">
    <name type="scientific">freshwater metagenome</name>
    <dbReference type="NCBI Taxonomy" id="449393"/>
    <lineage>
        <taxon>unclassified sequences</taxon>
        <taxon>metagenomes</taxon>
        <taxon>ecological metagenomes</taxon>
    </lineage>
</organism>
<keyword evidence="1" id="KW-1133">Transmembrane helix</keyword>
<dbReference type="NCBIfam" id="TIGR03816">
    <property type="entry name" value="tadE_like_DECH"/>
    <property type="match status" value="1"/>
</dbReference>